<reference evidence="7" key="1">
    <citation type="submission" date="2015-02" db="EMBL/GenBank/DDBJ databases">
        <title>Genome sequencing for Strongylocentrotus purpuratus.</title>
        <authorList>
            <person name="Murali S."/>
            <person name="Liu Y."/>
            <person name="Vee V."/>
            <person name="English A."/>
            <person name="Wang M."/>
            <person name="Skinner E."/>
            <person name="Han Y."/>
            <person name="Muzny D.M."/>
            <person name="Worley K.C."/>
            <person name="Gibbs R.A."/>
        </authorList>
    </citation>
    <scope>NUCLEOTIDE SEQUENCE</scope>
</reference>
<proteinExistence type="predicted"/>
<comment type="function">
    <text evidence="4">Has a role in nuclear-cytoplasmic transport of proteins and mRNAs.</text>
</comment>
<sequence>MALSSSSQFSAIDQACEAGEQFYKVFYENFDKKRTLLGKLYLDSATMVWNGNPVSGSAEITKFFDKLPVSEHRVDTLDCQPIPTEVTDNQTSVLVVTSGKVKFDGKGNFPFAQNFVLTQTPNRVWKVASSSFRYEE</sequence>
<evidence type="ECO:0000313" key="7">
    <source>
        <dbReference type="Proteomes" id="UP000007110"/>
    </source>
</evidence>
<evidence type="ECO:0000256" key="4">
    <source>
        <dbReference type="RuleBase" id="RU369002"/>
    </source>
</evidence>
<dbReference type="EnsemblMetazoa" id="XM_030981054">
    <property type="protein sequence ID" value="XP_030836914"/>
    <property type="gene ID" value="LOC764903"/>
</dbReference>
<comment type="subcellular location">
    <subcellularLocation>
        <location evidence="4">Cytoplasm</location>
    </subcellularLocation>
    <subcellularLocation>
        <location evidence="4">Nucleus</location>
    </subcellularLocation>
</comment>
<evidence type="ECO:0000256" key="3">
    <source>
        <dbReference type="ARBA" id="ARBA00023242"/>
    </source>
</evidence>
<dbReference type="AlphaFoldDB" id="A0A7M7NIG0"/>
<dbReference type="SUPFAM" id="SSF54427">
    <property type="entry name" value="NTF2-like"/>
    <property type="match status" value="1"/>
</dbReference>
<feature type="domain" description="NTF2" evidence="5">
    <location>
        <begin position="18"/>
        <end position="134"/>
    </location>
</feature>
<keyword evidence="4" id="KW-0963">Cytoplasm</keyword>
<dbReference type="Proteomes" id="UP000007110">
    <property type="component" value="Unassembled WGS sequence"/>
</dbReference>
<accession>A0A7M7NIG0</accession>
<protein>
    <recommendedName>
        <fullName evidence="4">NTF2-related export protein</fullName>
    </recommendedName>
</protein>
<dbReference type="InterPro" id="IPR002075">
    <property type="entry name" value="NTF2_dom"/>
</dbReference>
<dbReference type="RefSeq" id="XP_030836914.1">
    <property type="nucleotide sequence ID" value="XM_030981054.1"/>
</dbReference>
<dbReference type="OMA" id="HFTRLYY"/>
<keyword evidence="1 4" id="KW-0813">Transport</keyword>
<dbReference type="Gene3D" id="3.10.450.50">
    <property type="match status" value="1"/>
</dbReference>
<dbReference type="InParanoid" id="A0A7M7NIG0"/>
<dbReference type="FunFam" id="3.10.450.50:FF:000006">
    <property type="entry name" value="NTF2-related export protein 2 isoform 1"/>
    <property type="match status" value="1"/>
</dbReference>
<dbReference type="Pfam" id="PF02136">
    <property type="entry name" value="NTF2"/>
    <property type="match status" value="1"/>
</dbReference>
<keyword evidence="3 4" id="KW-0539">Nucleus</keyword>
<dbReference type="CDD" id="cd00780">
    <property type="entry name" value="NTF2"/>
    <property type="match status" value="1"/>
</dbReference>
<keyword evidence="7" id="KW-1185">Reference proteome</keyword>
<dbReference type="GeneID" id="764903"/>
<dbReference type="OrthoDB" id="25408at2759"/>
<dbReference type="InterPro" id="IPR045875">
    <property type="entry name" value="NTF2"/>
</dbReference>
<keyword evidence="2 4" id="KW-0653">Protein transport</keyword>
<dbReference type="GO" id="GO:0016973">
    <property type="term" value="P:poly(A)+ mRNA export from nucleus"/>
    <property type="evidence" value="ECO:0000318"/>
    <property type="project" value="GO_Central"/>
</dbReference>
<evidence type="ECO:0000313" key="6">
    <source>
        <dbReference type="EnsemblMetazoa" id="XP_030836914"/>
    </source>
</evidence>
<dbReference type="GO" id="GO:0005737">
    <property type="term" value="C:cytoplasm"/>
    <property type="evidence" value="ECO:0007669"/>
    <property type="project" value="UniProtKB-SubCell"/>
</dbReference>
<dbReference type="InterPro" id="IPR032710">
    <property type="entry name" value="NTF2-like_dom_sf"/>
</dbReference>
<evidence type="ECO:0000259" key="5">
    <source>
        <dbReference type="PROSITE" id="PS50177"/>
    </source>
</evidence>
<evidence type="ECO:0000256" key="1">
    <source>
        <dbReference type="ARBA" id="ARBA00022448"/>
    </source>
</evidence>
<dbReference type="PANTHER" id="PTHR12612">
    <property type="entry name" value="NUCLEAR TRANSPORT FACTOR 2"/>
    <property type="match status" value="1"/>
</dbReference>
<reference evidence="6" key="2">
    <citation type="submission" date="2021-01" db="UniProtKB">
        <authorList>
            <consortium name="EnsemblMetazoa"/>
        </authorList>
    </citation>
    <scope>IDENTIFICATION</scope>
</reference>
<dbReference type="GO" id="GO:0015031">
    <property type="term" value="P:protein transport"/>
    <property type="evidence" value="ECO:0007669"/>
    <property type="project" value="UniProtKB-KW"/>
</dbReference>
<organism evidence="6 7">
    <name type="scientific">Strongylocentrotus purpuratus</name>
    <name type="common">Purple sea urchin</name>
    <dbReference type="NCBI Taxonomy" id="7668"/>
    <lineage>
        <taxon>Eukaryota</taxon>
        <taxon>Metazoa</taxon>
        <taxon>Echinodermata</taxon>
        <taxon>Eleutherozoa</taxon>
        <taxon>Echinozoa</taxon>
        <taxon>Echinoidea</taxon>
        <taxon>Euechinoidea</taxon>
        <taxon>Echinacea</taxon>
        <taxon>Camarodonta</taxon>
        <taxon>Echinidea</taxon>
        <taxon>Strongylocentrotidae</taxon>
        <taxon>Strongylocentrotus</taxon>
    </lineage>
</organism>
<dbReference type="InterPro" id="IPR018222">
    <property type="entry name" value="Nuclear_transport_factor_2_euk"/>
</dbReference>
<name>A0A7M7NIG0_STRPU</name>
<dbReference type="GO" id="GO:0044613">
    <property type="term" value="C:nuclear pore central transport channel"/>
    <property type="evidence" value="ECO:0000318"/>
    <property type="project" value="GO_Central"/>
</dbReference>
<dbReference type="PROSITE" id="PS50177">
    <property type="entry name" value="NTF2_DOMAIN"/>
    <property type="match status" value="1"/>
</dbReference>
<dbReference type="KEGG" id="spu:764903"/>
<evidence type="ECO:0000256" key="2">
    <source>
        <dbReference type="ARBA" id="ARBA00022927"/>
    </source>
</evidence>